<sequence>MPSIEEIIAPYSKDKCPGCAVGVVQSGNPISEITVGHADLENDIQVSSQTNFRLASVTKQFVAVAILILIEKKQISAEDTLSKFFPDFPDYGKDITIHYLLTHSSGLFDYEKLMPEAQTAQIHDEGVLDLLRKQEGTRFPPGTRYSYSNGGYCLLRLIIEKVSGQTIDSFLREYLFAPLGMDSTLINHESATNIPNRAYGHSHKDSEWIRTDQDKTSATIGDGGIYSSLEDMQKWPQAFYTDKVLSKEMRDLMLKRHILTDEGENVYYGYGVCLKDHNGKRIAYHGGSSIGFQTGVYYLLDEESAVIFLSNRTGEKGSEIAENIADAILVKCWPDPHTST</sequence>
<dbReference type="Gene3D" id="3.40.710.10">
    <property type="entry name" value="DD-peptidase/beta-lactamase superfamily"/>
    <property type="match status" value="1"/>
</dbReference>
<dbReference type="PANTHER" id="PTHR46825:SF9">
    <property type="entry name" value="BETA-LACTAMASE-RELATED DOMAIN-CONTAINING PROTEIN"/>
    <property type="match status" value="1"/>
</dbReference>
<dbReference type="AlphaFoldDB" id="A0A1F6FG20"/>
<accession>A0A1F6FG20</accession>
<reference evidence="2 3" key="1">
    <citation type="journal article" date="2016" name="Nat. Commun.">
        <title>Thousands of microbial genomes shed light on interconnected biogeochemical processes in an aquifer system.</title>
        <authorList>
            <person name="Anantharaman K."/>
            <person name="Brown C.T."/>
            <person name="Hug L.A."/>
            <person name="Sharon I."/>
            <person name="Castelle C.J."/>
            <person name="Probst A.J."/>
            <person name="Thomas B.C."/>
            <person name="Singh A."/>
            <person name="Wilkins M.J."/>
            <person name="Karaoz U."/>
            <person name="Brodie E.L."/>
            <person name="Williams K.H."/>
            <person name="Hubbard S.S."/>
            <person name="Banfield J.F."/>
        </authorList>
    </citation>
    <scope>NUCLEOTIDE SEQUENCE [LARGE SCALE GENOMIC DNA]</scope>
</reference>
<dbReference type="InterPro" id="IPR050491">
    <property type="entry name" value="AmpC-like"/>
</dbReference>
<dbReference type="SUPFAM" id="SSF56601">
    <property type="entry name" value="beta-lactamase/transpeptidase-like"/>
    <property type="match status" value="1"/>
</dbReference>
<feature type="domain" description="Beta-lactamase-related" evidence="1">
    <location>
        <begin position="5"/>
        <end position="327"/>
    </location>
</feature>
<protein>
    <recommendedName>
        <fullName evidence="1">Beta-lactamase-related domain-containing protein</fullName>
    </recommendedName>
</protein>
<evidence type="ECO:0000259" key="1">
    <source>
        <dbReference type="Pfam" id="PF00144"/>
    </source>
</evidence>
<evidence type="ECO:0000313" key="2">
    <source>
        <dbReference type="EMBL" id="OGG84795.1"/>
    </source>
</evidence>
<dbReference type="PANTHER" id="PTHR46825">
    <property type="entry name" value="D-ALANYL-D-ALANINE-CARBOXYPEPTIDASE/ENDOPEPTIDASE AMPH"/>
    <property type="match status" value="1"/>
</dbReference>
<proteinExistence type="predicted"/>
<organism evidence="2 3">
    <name type="scientific">Candidatus Kaiserbacteria bacterium RIFCSPLOWO2_12_FULL_45_26</name>
    <dbReference type="NCBI Taxonomy" id="1798525"/>
    <lineage>
        <taxon>Bacteria</taxon>
        <taxon>Candidatus Kaiseribacteriota</taxon>
    </lineage>
</organism>
<dbReference type="InterPro" id="IPR001466">
    <property type="entry name" value="Beta-lactam-related"/>
</dbReference>
<evidence type="ECO:0000313" key="3">
    <source>
        <dbReference type="Proteomes" id="UP000177325"/>
    </source>
</evidence>
<dbReference type="STRING" id="1798525.A3G90_01800"/>
<dbReference type="InterPro" id="IPR012338">
    <property type="entry name" value="Beta-lactam/transpept-like"/>
</dbReference>
<dbReference type="EMBL" id="MFMM01000001">
    <property type="protein sequence ID" value="OGG84795.1"/>
    <property type="molecule type" value="Genomic_DNA"/>
</dbReference>
<comment type="caution">
    <text evidence="2">The sequence shown here is derived from an EMBL/GenBank/DDBJ whole genome shotgun (WGS) entry which is preliminary data.</text>
</comment>
<dbReference type="Proteomes" id="UP000177325">
    <property type="component" value="Unassembled WGS sequence"/>
</dbReference>
<name>A0A1F6FG20_9BACT</name>
<gene>
    <name evidence="2" type="ORF">A3G90_01800</name>
</gene>
<dbReference type="Pfam" id="PF00144">
    <property type="entry name" value="Beta-lactamase"/>
    <property type="match status" value="1"/>
</dbReference>